<gene>
    <name evidence="3" type="ORF">RFI_09204</name>
</gene>
<feature type="compositionally biased region" description="Polar residues" evidence="1">
    <location>
        <begin position="259"/>
        <end position="275"/>
    </location>
</feature>
<name>X6NPK9_RETFI</name>
<protein>
    <submittedName>
        <fullName evidence="3">Myb domain-containing protein</fullName>
    </submittedName>
</protein>
<comment type="caution">
    <text evidence="3">The sequence shown here is derived from an EMBL/GenBank/DDBJ whole genome shotgun (WGS) entry which is preliminary data.</text>
</comment>
<feature type="compositionally biased region" description="Polar residues" evidence="1">
    <location>
        <begin position="11"/>
        <end position="28"/>
    </location>
</feature>
<sequence length="446" mass="49803">MRKIAEVGGISNPNGTQPTVFTLGSAQLQKRKEEEEEEKEETKESIEEDELDKIDGDKTDLHEKEASPSPSPLLHDHDNNQTMGSIIKIASRNGQGLFTAAGIMPSANRQLQLQQQLGITINEQTTTATSSIRPAPFRPSQHNLTIIEEKESLGSSSHEDNKIVPVSSASIAHDNDDNGNESDNGNDNKNDNGNDSDNDNGNGNGNGNEGEDVKQSRTSVTNKEKEEEEEEEKEEDSKEHDVEMTTSDKKTNKIAPLSIRQTLDPTPVSISTNYSPFPDVDSRERPTPLSHNIDADAPLDMDASLPIGNLSTFLEDTTLLRVFLKFLKKKKPADFKLLEFYLMAGQFKDFIQDPNCNAKTQRENAKLIIETFFLSESPKFLELQPNTRHEAMKHFVSTKKNEMLSQDLFDKARQEIKADLISRVFPEFMTSDGYKRLVEGGKIQVP</sequence>
<feature type="region of interest" description="Disordered" evidence="1">
    <location>
        <begin position="170"/>
        <end position="286"/>
    </location>
</feature>
<feature type="region of interest" description="Disordered" evidence="1">
    <location>
        <begin position="1"/>
        <end position="79"/>
    </location>
</feature>
<dbReference type="Pfam" id="PF00615">
    <property type="entry name" value="RGS"/>
    <property type="match status" value="1"/>
</dbReference>
<dbReference type="InterPro" id="IPR036305">
    <property type="entry name" value="RGS_sf"/>
</dbReference>
<feature type="compositionally biased region" description="Basic and acidic residues" evidence="1">
    <location>
        <begin position="53"/>
        <end position="66"/>
    </location>
</feature>
<evidence type="ECO:0000313" key="4">
    <source>
        <dbReference type="Proteomes" id="UP000023152"/>
    </source>
</evidence>
<dbReference type="EMBL" id="ASPP01006959">
    <property type="protein sequence ID" value="ETO27926.1"/>
    <property type="molecule type" value="Genomic_DNA"/>
</dbReference>
<accession>X6NPK9</accession>
<dbReference type="InterPro" id="IPR044926">
    <property type="entry name" value="RGS_subdomain_2"/>
</dbReference>
<dbReference type="InterPro" id="IPR016137">
    <property type="entry name" value="RGS"/>
</dbReference>
<dbReference type="SMART" id="SM00315">
    <property type="entry name" value="RGS"/>
    <property type="match status" value="1"/>
</dbReference>
<feature type="domain" description="RGS" evidence="2">
    <location>
        <begin position="309"/>
        <end position="438"/>
    </location>
</feature>
<proteinExistence type="predicted"/>
<keyword evidence="4" id="KW-1185">Reference proteome</keyword>
<reference evidence="3 4" key="1">
    <citation type="journal article" date="2013" name="Curr. Biol.">
        <title>The Genome of the Foraminiferan Reticulomyxa filosa.</title>
        <authorList>
            <person name="Glockner G."/>
            <person name="Hulsmann N."/>
            <person name="Schleicher M."/>
            <person name="Noegel A.A."/>
            <person name="Eichinger L."/>
            <person name="Gallinger C."/>
            <person name="Pawlowski J."/>
            <person name="Sierra R."/>
            <person name="Euteneuer U."/>
            <person name="Pillet L."/>
            <person name="Moustafa A."/>
            <person name="Platzer M."/>
            <person name="Groth M."/>
            <person name="Szafranski K."/>
            <person name="Schliwa M."/>
        </authorList>
    </citation>
    <scope>NUCLEOTIDE SEQUENCE [LARGE SCALE GENOMIC DNA]</scope>
</reference>
<organism evidence="3 4">
    <name type="scientific">Reticulomyxa filosa</name>
    <dbReference type="NCBI Taxonomy" id="46433"/>
    <lineage>
        <taxon>Eukaryota</taxon>
        <taxon>Sar</taxon>
        <taxon>Rhizaria</taxon>
        <taxon>Retaria</taxon>
        <taxon>Foraminifera</taxon>
        <taxon>Monothalamids</taxon>
        <taxon>Reticulomyxidae</taxon>
        <taxon>Reticulomyxa</taxon>
    </lineage>
</organism>
<evidence type="ECO:0000256" key="1">
    <source>
        <dbReference type="SAM" id="MobiDB-lite"/>
    </source>
</evidence>
<feature type="compositionally biased region" description="Basic and acidic residues" evidence="1">
    <location>
        <begin position="235"/>
        <end position="251"/>
    </location>
</feature>
<dbReference type="Proteomes" id="UP000023152">
    <property type="component" value="Unassembled WGS sequence"/>
</dbReference>
<dbReference type="AlphaFoldDB" id="X6NPK9"/>
<evidence type="ECO:0000313" key="3">
    <source>
        <dbReference type="EMBL" id="ETO27926.1"/>
    </source>
</evidence>
<evidence type="ECO:0000259" key="2">
    <source>
        <dbReference type="PROSITE" id="PS50132"/>
    </source>
</evidence>
<dbReference type="SUPFAM" id="SSF48097">
    <property type="entry name" value="Regulator of G-protein signaling, RGS"/>
    <property type="match status" value="1"/>
</dbReference>
<dbReference type="PROSITE" id="PS50132">
    <property type="entry name" value="RGS"/>
    <property type="match status" value="1"/>
</dbReference>
<dbReference type="Gene3D" id="1.10.167.10">
    <property type="entry name" value="Regulator of G-protein Signalling 4, domain 2"/>
    <property type="match status" value="1"/>
</dbReference>